<dbReference type="PATRIC" id="fig|1590.231.peg.1788"/>
<dbReference type="SUPFAM" id="SSF48403">
    <property type="entry name" value="Ankyrin repeat"/>
    <property type="match status" value="1"/>
</dbReference>
<evidence type="ECO:0000313" key="4">
    <source>
        <dbReference type="Proteomes" id="UP000094892"/>
    </source>
</evidence>
<evidence type="ECO:0000256" key="1">
    <source>
        <dbReference type="ARBA" id="ARBA00022737"/>
    </source>
</evidence>
<dbReference type="PANTHER" id="PTHR24198:SF165">
    <property type="entry name" value="ANKYRIN REPEAT-CONTAINING PROTEIN-RELATED"/>
    <property type="match status" value="1"/>
</dbReference>
<dbReference type="Gene3D" id="1.25.40.20">
    <property type="entry name" value="Ankyrin repeat-containing domain"/>
    <property type="match status" value="1"/>
</dbReference>
<protein>
    <submittedName>
        <fullName evidence="3">Uncharacterized protein</fullName>
    </submittedName>
</protein>
<gene>
    <name evidence="3" type="ORF">LPJSA22_00422</name>
</gene>
<dbReference type="SMART" id="SM00248">
    <property type="entry name" value="ANK"/>
    <property type="match status" value="3"/>
</dbReference>
<accession>A0A1E3KP09</accession>
<evidence type="ECO:0000313" key="3">
    <source>
        <dbReference type="EMBL" id="ODO60489.1"/>
    </source>
</evidence>
<keyword evidence="1" id="KW-0677">Repeat</keyword>
<dbReference type="Pfam" id="PF12796">
    <property type="entry name" value="Ank_2"/>
    <property type="match status" value="1"/>
</dbReference>
<dbReference type="AlphaFoldDB" id="A0A1E3KP09"/>
<name>A0A1E3KP09_LACPN</name>
<dbReference type="InterPro" id="IPR002110">
    <property type="entry name" value="Ankyrin_rpt"/>
</dbReference>
<dbReference type="PANTHER" id="PTHR24198">
    <property type="entry name" value="ANKYRIN REPEAT AND PROTEIN KINASE DOMAIN-CONTAINING PROTEIN"/>
    <property type="match status" value="1"/>
</dbReference>
<keyword evidence="2" id="KW-0040">ANK repeat</keyword>
<sequence>MLVYNAFSAVRDGTFDQFKNYYSGNVDETDKFEGLNLLCMAMTNDDNPEEKLKIVHFLLQAGIDVNFVTKSEHRNALHYFYNCVWRPNPKFAMEITKLLVENGIDVNSVDKYGHVPLFYAVFDNDLDTKENEELYFYLLKAGSDYRLCDPFGKSIIDYARETNERTDFLDIVKEYENGKK</sequence>
<dbReference type="EMBL" id="MCOL01000001">
    <property type="protein sequence ID" value="ODO60489.1"/>
    <property type="molecule type" value="Genomic_DNA"/>
</dbReference>
<evidence type="ECO:0000256" key="2">
    <source>
        <dbReference type="ARBA" id="ARBA00023043"/>
    </source>
</evidence>
<proteinExistence type="predicted"/>
<organism evidence="3 4">
    <name type="scientific">Lactiplantibacillus plantarum</name>
    <name type="common">Lactobacillus plantarum</name>
    <dbReference type="NCBI Taxonomy" id="1590"/>
    <lineage>
        <taxon>Bacteria</taxon>
        <taxon>Bacillati</taxon>
        <taxon>Bacillota</taxon>
        <taxon>Bacilli</taxon>
        <taxon>Lactobacillales</taxon>
        <taxon>Lactobacillaceae</taxon>
        <taxon>Lactiplantibacillus</taxon>
    </lineage>
</organism>
<comment type="caution">
    <text evidence="3">The sequence shown here is derived from an EMBL/GenBank/DDBJ whole genome shotgun (WGS) entry which is preliminary data.</text>
</comment>
<dbReference type="InterPro" id="IPR036770">
    <property type="entry name" value="Ankyrin_rpt-contain_sf"/>
</dbReference>
<dbReference type="RefSeq" id="WP_063722037.1">
    <property type="nucleotide sequence ID" value="NZ_AP028145.1"/>
</dbReference>
<reference evidence="3 4" key="1">
    <citation type="submission" date="2016-08" db="EMBL/GenBank/DDBJ databases">
        <title>Genome sequencing of Lactobacillus plantarum JSA22, isolated from fermented soybean paste.</title>
        <authorList>
            <person name="Choi H.S."/>
        </authorList>
    </citation>
    <scope>NUCLEOTIDE SEQUENCE [LARGE SCALE GENOMIC DNA]</scope>
    <source>
        <strain evidence="3 4">JSA22</strain>
    </source>
</reference>
<dbReference type="Proteomes" id="UP000094892">
    <property type="component" value="Unassembled WGS sequence"/>
</dbReference>